<feature type="transmembrane region" description="Helical" evidence="2">
    <location>
        <begin position="347"/>
        <end position="366"/>
    </location>
</feature>
<dbReference type="InterPro" id="IPR052658">
    <property type="entry name" value="TPR-containing"/>
</dbReference>
<gene>
    <name evidence="3" type="ORF">ACFFR3_18600</name>
</gene>
<feature type="transmembrane region" description="Helical" evidence="2">
    <location>
        <begin position="241"/>
        <end position="266"/>
    </location>
</feature>
<feature type="transmembrane region" description="Helical" evidence="2">
    <location>
        <begin position="293"/>
        <end position="314"/>
    </location>
</feature>
<name>A0ABV5NMK8_9ACTN</name>
<dbReference type="InterPro" id="IPR011990">
    <property type="entry name" value="TPR-like_helical_dom_sf"/>
</dbReference>
<dbReference type="Gene3D" id="1.25.40.10">
    <property type="entry name" value="Tetratricopeptide repeat domain"/>
    <property type="match status" value="1"/>
</dbReference>
<keyword evidence="1" id="KW-0802">TPR repeat</keyword>
<keyword evidence="2" id="KW-1133">Transmembrane helix</keyword>
<dbReference type="RefSeq" id="WP_345391067.1">
    <property type="nucleotide sequence ID" value="NZ_BAAAXS010000001.1"/>
</dbReference>
<evidence type="ECO:0000313" key="4">
    <source>
        <dbReference type="Proteomes" id="UP001589568"/>
    </source>
</evidence>
<dbReference type="InterPro" id="IPR019734">
    <property type="entry name" value="TPR_rpt"/>
</dbReference>
<accession>A0ABV5NMK8</accession>
<dbReference type="EMBL" id="JBHMCF010000013">
    <property type="protein sequence ID" value="MFB9471536.1"/>
    <property type="molecule type" value="Genomic_DNA"/>
</dbReference>
<organism evidence="3 4">
    <name type="scientific">Nonomuraea salmonea</name>
    <dbReference type="NCBI Taxonomy" id="46181"/>
    <lineage>
        <taxon>Bacteria</taxon>
        <taxon>Bacillati</taxon>
        <taxon>Actinomycetota</taxon>
        <taxon>Actinomycetes</taxon>
        <taxon>Streptosporangiales</taxon>
        <taxon>Streptosporangiaceae</taxon>
        <taxon>Nonomuraea</taxon>
    </lineage>
</organism>
<dbReference type="SMART" id="SM00028">
    <property type="entry name" value="TPR"/>
    <property type="match status" value="5"/>
</dbReference>
<evidence type="ECO:0000313" key="3">
    <source>
        <dbReference type="EMBL" id="MFB9471536.1"/>
    </source>
</evidence>
<keyword evidence="2" id="KW-0812">Transmembrane</keyword>
<keyword evidence="2" id="KW-0472">Membrane</keyword>
<dbReference type="Pfam" id="PF13432">
    <property type="entry name" value="TPR_16"/>
    <property type="match status" value="3"/>
</dbReference>
<dbReference type="Proteomes" id="UP001589568">
    <property type="component" value="Unassembled WGS sequence"/>
</dbReference>
<reference evidence="3 4" key="1">
    <citation type="submission" date="2024-09" db="EMBL/GenBank/DDBJ databases">
        <authorList>
            <person name="Sun Q."/>
            <person name="Mori K."/>
        </authorList>
    </citation>
    <scope>NUCLEOTIDE SEQUENCE [LARGE SCALE GENOMIC DNA]</scope>
    <source>
        <strain evidence="3 4">JCM 3324</strain>
    </source>
</reference>
<dbReference type="PROSITE" id="PS50005">
    <property type="entry name" value="TPR"/>
    <property type="match status" value="1"/>
</dbReference>
<evidence type="ECO:0000256" key="1">
    <source>
        <dbReference type="PROSITE-ProRule" id="PRU00339"/>
    </source>
</evidence>
<sequence>MVKVGDPVERARTLLRLRRPADAERELRGLLAQEPEHLSGHALLALALVEQRRVAEAVAEAEESVRLAPDHWFSHYAGAQVYYRARDADRAMAAVRTTLDLEPQYAPAWELLARVHMLKGEWPLMAGAARQGLSIDPEDTDLVSLLALAHVNQGEAEPARAAAAHAVRLDPESPTAHFVHGRVSLRFGEARQAADAFREVLRLDPGYGVARDLLVAALKQGNPLYRWLSRLRGRFAGGWRLLFLLPVVPPLVAVFIVLAVLHWVAWVAEAWTTLRLARGKATGLLFEGTAARVAAGCLALVVVGAALLAAGVAFGHEALGTAGVAAMALVTPVQEAAHTGAPRRRTVLYVWSALLALTMATGAVFAQPAVPLLAGYAALATVWLATAVRGRLATDGL</sequence>
<dbReference type="PANTHER" id="PTHR15544">
    <property type="entry name" value="OSMOSIS RESPONSIVE FACTOR"/>
    <property type="match status" value="1"/>
</dbReference>
<feature type="transmembrane region" description="Helical" evidence="2">
    <location>
        <begin position="372"/>
        <end position="392"/>
    </location>
</feature>
<proteinExistence type="predicted"/>
<comment type="caution">
    <text evidence="3">The sequence shown here is derived from an EMBL/GenBank/DDBJ whole genome shotgun (WGS) entry which is preliminary data.</text>
</comment>
<keyword evidence="4" id="KW-1185">Reference proteome</keyword>
<dbReference type="SUPFAM" id="SSF48452">
    <property type="entry name" value="TPR-like"/>
    <property type="match status" value="1"/>
</dbReference>
<feature type="repeat" description="TPR" evidence="1">
    <location>
        <begin position="174"/>
        <end position="207"/>
    </location>
</feature>
<dbReference type="PANTHER" id="PTHR15544:SF0">
    <property type="entry name" value="TETRATRICOPEPTIDE REPEAT PROTEIN 33"/>
    <property type="match status" value="1"/>
</dbReference>
<protein>
    <submittedName>
        <fullName evidence="3">Tetratricopeptide repeat protein</fullName>
    </submittedName>
</protein>
<evidence type="ECO:0000256" key="2">
    <source>
        <dbReference type="SAM" id="Phobius"/>
    </source>
</evidence>